<reference evidence="2" key="1">
    <citation type="submission" date="2013-07" db="EMBL/GenBank/DDBJ databases">
        <title>The Genome Sequence of Cryptococcus bestiolae CBS10118.</title>
        <authorList>
            <consortium name="The Broad Institute Genome Sequencing Platform"/>
            <person name="Cuomo C."/>
            <person name="Litvintseva A."/>
            <person name="Chen Y."/>
            <person name="Heitman J."/>
            <person name="Sun S."/>
            <person name="Springer D."/>
            <person name="Dromer F."/>
            <person name="Young S.K."/>
            <person name="Zeng Q."/>
            <person name="Gargeya S."/>
            <person name="Fitzgerald M."/>
            <person name="Abouelleil A."/>
            <person name="Alvarado L."/>
            <person name="Berlin A.M."/>
            <person name="Chapman S.B."/>
            <person name="Dewar J."/>
            <person name="Goldberg J."/>
            <person name="Griggs A."/>
            <person name="Gujja S."/>
            <person name="Hansen M."/>
            <person name="Howarth C."/>
            <person name="Imamovic A."/>
            <person name="Larimer J."/>
            <person name="McCowan C."/>
            <person name="Murphy C."/>
            <person name="Pearson M."/>
            <person name="Priest M."/>
            <person name="Roberts A."/>
            <person name="Saif S."/>
            <person name="Shea T."/>
            <person name="Sykes S."/>
            <person name="Wortman J."/>
            <person name="Nusbaum C."/>
            <person name="Birren B."/>
        </authorList>
    </citation>
    <scope>NUCLEOTIDE SEQUENCE [LARGE SCALE GENOMIC DNA]</scope>
    <source>
        <strain evidence="2">CBS 10118</strain>
    </source>
</reference>
<dbReference type="AlphaFoldDB" id="A0A1B9G1G4"/>
<reference evidence="2" key="3">
    <citation type="submission" date="2014-01" db="EMBL/GenBank/DDBJ databases">
        <title>Evolution of pathogenesis and genome organization in the Tremellales.</title>
        <authorList>
            <person name="Cuomo C."/>
            <person name="Litvintseva A."/>
            <person name="Heitman J."/>
            <person name="Chen Y."/>
            <person name="Sun S."/>
            <person name="Springer D."/>
            <person name="Dromer F."/>
            <person name="Young S."/>
            <person name="Zeng Q."/>
            <person name="Chapman S."/>
            <person name="Gujja S."/>
            <person name="Saif S."/>
            <person name="Birren B."/>
        </authorList>
    </citation>
    <scope>NUCLEOTIDE SEQUENCE</scope>
    <source>
        <strain evidence="2">CBS 10118</strain>
    </source>
</reference>
<dbReference type="VEuPathDB" id="FungiDB:I302_06323"/>
<dbReference type="EMBL" id="CP144545">
    <property type="protein sequence ID" value="WVW84385.1"/>
    <property type="molecule type" value="Genomic_DNA"/>
</dbReference>
<proteinExistence type="predicted"/>
<reference evidence="3" key="4">
    <citation type="submission" date="2024-02" db="EMBL/GenBank/DDBJ databases">
        <title>Comparative genomics of Cryptococcus and Kwoniella reveals pathogenesis evolution and contrasting modes of karyotype evolution via chromosome fusion or intercentromeric recombination.</title>
        <authorList>
            <person name="Coelho M.A."/>
            <person name="David-Palma M."/>
            <person name="Shea T."/>
            <person name="Bowers K."/>
            <person name="McGinley-Smith S."/>
            <person name="Mohammad A.W."/>
            <person name="Gnirke A."/>
            <person name="Yurkov A.M."/>
            <person name="Nowrousian M."/>
            <person name="Sun S."/>
            <person name="Cuomo C.A."/>
            <person name="Heitman J."/>
        </authorList>
    </citation>
    <scope>NUCLEOTIDE SEQUENCE</scope>
    <source>
        <strain evidence="3">CBS 10118</strain>
    </source>
</reference>
<feature type="region of interest" description="Disordered" evidence="1">
    <location>
        <begin position="311"/>
        <end position="364"/>
    </location>
</feature>
<feature type="compositionally biased region" description="Acidic residues" evidence="1">
    <location>
        <begin position="330"/>
        <end position="345"/>
    </location>
</feature>
<feature type="compositionally biased region" description="Basic and acidic residues" evidence="1">
    <location>
        <begin position="417"/>
        <end position="429"/>
    </location>
</feature>
<dbReference type="GeneID" id="30210722"/>
<name>A0A1B9G1G4_9TREE</name>
<feature type="compositionally biased region" description="Acidic residues" evidence="1">
    <location>
        <begin position="430"/>
        <end position="440"/>
    </location>
</feature>
<dbReference type="Proteomes" id="UP000092730">
    <property type="component" value="Chromosome 5"/>
</dbReference>
<dbReference type="RefSeq" id="XP_019045932.1">
    <property type="nucleotide sequence ID" value="XM_019192935.1"/>
</dbReference>
<evidence type="ECO:0000313" key="4">
    <source>
        <dbReference type="Proteomes" id="UP000092730"/>
    </source>
</evidence>
<evidence type="ECO:0000313" key="2">
    <source>
        <dbReference type="EMBL" id="OCF24862.1"/>
    </source>
</evidence>
<accession>A0A1B9G1G4</accession>
<feature type="region of interest" description="Disordered" evidence="1">
    <location>
        <begin position="405"/>
        <end position="473"/>
    </location>
</feature>
<feature type="compositionally biased region" description="Basic and acidic residues" evidence="1">
    <location>
        <begin position="463"/>
        <end position="472"/>
    </location>
</feature>
<dbReference type="KEGG" id="kbi:30210722"/>
<sequence>MSENKQIRRDLTNDEIPLFELLRSTISALDDVNVFAFAGTIPLRDEDKGLLKLFTKEDGQLKLRSFPLSDADAKGIHNAGEDYVVDGEPGGGRVLGADKFGLTGLPHVPSWVLNRISGQYSSPIEYRLKGLFVLGVGESMVLPNDKSTEYAEECSYINPSNNIKYYMSTDISERAGTLLISLPTKYSGGELVMSKPENTEEGIMLSSTVDWSSANLEDDTQWNVKYCYFNPPARATISPIKEGTMLFLQYHIWVNDESEYLKSVEVDHEVGKDAIKERIKKILDGEDILKEGGMVGFGLNGYYDNWSEEKDEVAADDGGAEEKGGVGEPSEGEDASSEAEGDEPYTDAWFKKHQPKPPRTITSEEEARLIEELPKKLKGSDKILLQTISEMGLTWHFEAVYMAPEDDENEEKEQEQEDAKDGADGKVDVDNEEEGQDNTDIDGNNDGSDGDKIEQGQEEAAEEEFKLDDPTKQSDMWTSRSFYATQGEVITNTRSVRKALLEKGVKKDEAIYWINTPMYYNNEVWYKHEANRDEGESSWETAVYNTVSVGIAIIVELPSKKYRMMDGL</sequence>
<dbReference type="OrthoDB" id="10264786at2759"/>
<evidence type="ECO:0000313" key="3">
    <source>
        <dbReference type="EMBL" id="WVW84385.1"/>
    </source>
</evidence>
<feature type="compositionally biased region" description="Acidic residues" evidence="1">
    <location>
        <begin position="405"/>
        <end position="416"/>
    </location>
</feature>
<reference evidence="3" key="2">
    <citation type="submission" date="2013-07" db="EMBL/GenBank/DDBJ databases">
        <authorList>
            <consortium name="The Broad Institute Genome Sequencing Platform"/>
            <person name="Cuomo C."/>
            <person name="Litvintseva A."/>
            <person name="Chen Y."/>
            <person name="Heitman J."/>
            <person name="Sun S."/>
            <person name="Springer D."/>
            <person name="Dromer F."/>
            <person name="Young S.K."/>
            <person name="Zeng Q."/>
            <person name="Gargeya S."/>
            <person name="Fitzgerald M."/>
            <person name="Abouelleil A."/>
            <person name="Alvarado L."/>
            <person name="Berlin A.M."/>
            <person name="Chapman S.B."/>
            <person name="Dewar J."/>
            <person name="Goldberg J."/>
            <person name="Griggs A."/>
            <person name="Gujja S."/>
            <person name="Hansen M."/>
            <person name="Howarth C."/>
            <person name="Imamovic A."/>
            <person name="Larimer J."/>
            <person name="McCowan C."/>
            <person name="Murphy C."/>
            <person name="Pearson M."/>
            <person name="Priest M."/>
            <person name="Roberts A."/>
            <person name="Saif S."/>
            <person name="Shea T."/>
            <person name="Sykes S."/>
            <person name="Wortman J."/>
            <person name="Nusbaum C."/>
            <person name="Birren B."/>
        </authorList>
    </citation>
    <scope>NUCLEOTIDE SEQUENCE</scope>
    <source>
        <strain evidence="3">CBS 10118</strain>
    </source>
</reference>
<keyword evidence="4" id="KW-1185">Reference proteome</keyword>
<gene>
    <name evidence="2" type="ORF">I302_06323</name>
    <name evidence="3" type="ORF">I302_106419</name>
</gene>
<evidence type="ECO:0000256" key="1">
    <source>
        <dbReference type="SAM" id="MobiDB-lite"/>
    </source>
</evidence>
<protein>
    <submittedName>
        <fullName evidence="2">Uncharacterized protein</fullName>
    </submittedName>
</protein>
<organism evidence="2">
    <name type="scientific">Kwoniella bestiolae CBS 10118</name>
    <dbReference type="NCBI Taxonomy" id="1296100"/>
    <lineage>
        <taxon>Eukaryota</taxon>
        <taxon>Fungi</taxon>
        <taxon>Dikarya</taxon>
        <taxon>Basidiomycota</taxon>
        <taxon>Agaricomycotina</taxon>
        <taxon>Tremellomycetes</taxon>
        <taxon>Tremellales</taxon>
        <taxon>Cryptococcaceae</taxon>
        <taxon>Kwoniella</taxon>
    </lineage>
</organism>
<dbReference type="EMBL" id="KI894022">
    <property type="protein sequence ID" value="OCF24862.1"/>
    <property type="molecule type" value="Genomic_DNA"/>
</dbReference>